<protein>
    <submittedName>
        <fullName evidence="4">Ribosomal L28 family</fullName>
    </submittedName>
</protein>
<sequence length="286" mass="33629">MENKLFDTLSDGRVVLYKNTIKEYSKDKQKITEINNEPLEQVLEPYGPEWLYSLNFKEGDVRQVGEYLELNLYQVENLIRFTDRPYRLWSPVSNQQLVNLWLRSNDFYTQSNDFYTQSNDFYTQSNDFYTQSNDFYTQSNDFYTQSNDFYIDNPNAVLNLDGNNYVIELHDCKSIDNELIFKIKMLSETVIPKTFSQGSLFIDAKKCEITGKKPMNGNNRTKRRFLPNLQKIKYISENKSKNVKLKISGLELRKLEKDKNGDTPEVRGMINKIQHVVNVVKVDPLP</sequence>
<accession>A0A5E8CI88</accession>
<evidence type="ECO:0000256" key="1">
    <source>
        <dbReference type="ARBA" id="ARBA00008760"/>
    </source>
</evidence>
<proteinExistence type="inferred from homology"/>
<dbReference type="SUPFAM" id="SSF143800">
    <property type="entry name" value="L28p-like"/>
    <property type="match status" value="1"/>
</dbReference>
<reference evidence="4" key="1">
    <citation type="submission" date="2019-09" db="EMBL/GenBank/DDBJ databases">
        <authorList>
            <person name="Needham M D."/>
        </authorList>
    </citation>
    <scope>NUCLEOTIDE SEQUENCE</scope>
</reference>
<dbReference type="HAMAP" id="MF_00373">
    <property type="entry name" value="Ribosomal_bL28"/>
    <property type="match status" value="1"/>
</dbReference>
<gene>
    <name evidence="4" type="ORF">CPAV1605_71</name>
</gene>
<dbReference type="InterPro" id="IPR034704">
    <property type="entry name" value="Ribosomal_bL28/bL31-like_sf"/>
</dbReference>
<dbReference type="GO" id="GO:1990904">
    <property type="term" value="C:ribonucleoprotein complex"/>
    <property type="evidence" value="ECO:0007669"/>
    <property type="project" value="UniProtKB-KW"/>
</dbReference>
<keyword evidence="2" id="KW-0689">Ribosomal protein</keyword>
<dbReference type="InterPro" id="IPR001383">
    <property type="entry name" value="Ribosomal_bL28_bact-type"/>
</dbReference>
<dbReference type="GO" id="GO:0003735">
    <property type="term" value="F:structural constituent of ribosome"/>
    <property type="evidence" value="ECO:0007669"/>
    <property type="project" value="InterPro"/>
</dbReference>
<dbReference type="GO" id="GO:0006412">
    <property type="term" value="P:translation"/>
    <property type="evidence" value="ECO:0007669"/>
    <property type="project" value="InterPro"/>
</dbReference>
<evidence type="ECO:0000256" key="3">
    <source>
        <dbReference type="ARBA" id="ARBA00023274"/>
    </source>
</evidence>
<dbReference type="InterPro" id="IPR026569">
    <property type="entry name" value="Ribosomal_bL28"/>
</dbReference>
<dbReference type="EMBL" id="CABVLZ010000001">
    <property type="protein sequence ID" value="VVU94349.1"/>
    <property type="molecule type" value="Genomic_DNA"/>
</dbReference>
<keyword evidence="3" id="KW-0687">Ribonucleoprotein</keyword>
<organism evidence="4">
    <name type="scientific">seawater metagenome</name>
    <dbReference type="NCBI Taxonomy" id="1561972"/>
    <lineage>
        <taxon>unclassified sequences</taxon>
        <taxon>metagenomes</taxon>
        <taxon>ecological metagenomes</taxon>
    </lineage>
</organism>
<comment type="similarity">
    <text evidence="1">Belongs to the bacterial ribosomal protein bL28 family.</text>
</comment>
<dbReference type="InterPro" id="IPR037147">
    <property type="entry name" value="Ribosomal_bL28_sf"/>
</dbReference>
<dbReference type="GO" id="GO:0005840">
    <property type="term" value="C:ribosome"/>
    <property type="evidence" value="ECO:0007669"/>
    <property type="project" value="UniProtKB-KW"/>
</dbReference>
<name>A0A5E8CI88_9ZZZZ</name>
<dbReference type="Gene3D" id="2.30.170.40">
    <property type="entry name" value="Ribosomal protein L28/L24"/>
    <property type="match status" value="1"/>
</dbReference>
<evidence type="ECO:0000256" key="2">
    <source>
        <dbReference type="ARBA" id="ARBA00022980"/>
    </source>
</evidence>
<dbReference type="AlphaFoldDB" id="A0A5E8CI88"/>
<evidence type="ECO:0000313" key="4">
    <source>
        <dbReference type="EMBL" id="VVU94349.1"/>
    </source>
</evidence>
<dbReference type="NCBIfam" id="TIGR00009">
    <property type="entry name" value="L28"/>
    <property type="match status" value="1"/>
</dbReference>
<dbReference type="Pfam" id="PF00830">
    <property type="entry name" value="Ribosomal_L28"/>
    <property type="match status" value="1"/>
</dbReference>